<sequence>MFSSVSKVMAHIYKVDCGWYDIMMGKSMKEALAASSQIEANAEAGSLEELEARYDDLSMRFKACINEHADLEKEVAGSGYIEQDVIPPWPFGRSGIFMSFHNENCRSTRA</sequence>
<dbReference type="SUPFAM" id="SSF109854">
    <property type="entry name" value="DinB/YfiT-like putative metalloenzymes"/>
    <property type="match status" value="1"/>
</dbReference>
<reference evidence="2" key="2">
    <citation type="submission" date="2020-09" db="EMBL/GenBank/DDBJ databases">
        <authorList>
            <person name="Sun Q."/>
            <person name="Zhou Y."/>
        </authorList>
    </citation>
    <scope>NUCLEOTIDE SEQUENCE</scope>
    <source>
        <strain evidence="2">CGMCC 1.15178</strain>
    </source>
</reference>
<organism evidence="2 3">
    <name type="scientific">Paenibacillus nasutitermitis</name>
    <dbReference type="NCBI Taxonomy" id="1652958"/>
    <lineage>
        <taxon>Bacteria</taxon>
        <taxon>Bacillati</taxon>
        <taxon>Bacillota</taxon>
        <taxon>Bacilli</taxon>
        <taxon>Bacillales</taxon>
        <taxon>Paenibacillaceae</taxon>
        <taxon>Paenibacillus</taxon>
    </lineage>
</organism>
<evidence type="ECO:0000313" key="3">
    <source>
        <dbReference type="Proteomes" id="UP000612456"/>
    </source>
</evidence>
<accession>A0A917DL36</accession>
<dbReference type="EMBL" id="BMHP01000001">
    <property type="protein sequence ID" value="GGD49171.1"/>
    <property type="molecule type" value="Genomic_DNA"/>
</dbReference>
<dbReference type="Proteomes" id="UP000612456">
    <property type="component" value="Unassembled WGS sequence"/>
</dbReference>
<gene>
    <name evidence="2" type="ORF">GCM10010911_03390</name>
</gene>
<evidence type="ECO:0000313" key="2">
    <source>
        <dbReference type="EMBL" id="GGD49171.1"/>
    </source>
</evidence>
<proteinExistence type="predicted"/>
<comment type="caution">
    <text evidence="2">The sequence shown here is derived from an EMBL/GenBank/DDBJ whole genome shotgun (WGS) entry which is preliminary data.</text>
</comment>
<keyword evidence="3" id="KW-1185">Reference proteome</keyword>
<feature type="coiled-coil region" evidence="1">
    <location>
        <begin position="47"/>
        <end position="74"/>
    </location>
</feature>
<evidence type="ECO:0000256" key="1">
    <source>
        <dbReference type="SAM" id="Coils"/>
    </source>
</evidence>
<dbReference type="AlphaFoldDB" id="A0A917DL36"/>
<name>A0A917DL36_9BACL</name>
<keyword evidence="1" id="KW-0175">Coiled coil</keyword>
<dbReference type="InterPro" id="IPR034660">
    <property type="entry name" value="DinB/YfiT-like"/>
</dbReference>
<protein>
    <submittedName>
        <fullName evidence="2">Uncharacterized protein</fullName>
    </submittedName>
</protein>
<reference evidence="2" key="1">
    <citation type="journal article" date="2014" name="Int. J. Syst. Evol. Microbiol.">
        <title>Complete genome sequence of Corynebacterium casei LMG S-19264T (=DSM 44701T), isolated from a smear-ripened cheese.</title>
        <authorList>
            <consortium name="US DOE Joint Genome Institute (JGI-PGF)"/>
            <person name="Walter F."/>
            <person name="Albersmeier A."/>
            <person name="Kalinowski J."/>
            <person name="Ruckert C."/>
        </authorList>
    </citation>
    <scope>NUCLEOTIDE SEQUENCE</scope>
    <source>
        <strain evidence="2">CGMCC 1.15178</strain>
    </source>
</reference>